<reference evidence="2 3" key="1">
    <citation type="submission" date="2019-02" db="EMBL/GenBank/DDBJ databases">
        <authorList>
            <person name="Li Y."/>
        </authorList>
    </citation>
    <scope>NUCLEOTIDE SEQUENCE [LARGE SCALE GENOMIC DNA]</scope>
    <source>
        <strain evidence="2 3">3-7</strain>
    </source>
</reference>
<evidence type="ECO:0008006" key="4">
    <source>
        <dbReference type="Google" id="ProtNLM"/>
    </source>
</evidence>
<dbReference type="OrthoDB" id="9808839at2"/>
<dbReference type="AlphaFoldDB" id="A0A4Q6XWD0"/>
<keyword evidence="3" id="KW-1185">Reference proteome</keyword>
<dbReference type="Proteomes" id="UP000292085">
    <property type="component" value="Unassembled WGS sequence"/>
</dbReference>
<dbReference type="Gene3D" id="3.10.450.160">
    <property type="entry name" value="inner membrane protein cigr"/>
    <property type="match status" value="1"/>
</dbReference>
<gene>
    <name evidence="2" type="ORF">EWE75_18905</name>
</gene>
<name>A0A4Q6XWD0_9SPHN</name>
<feature type="compositionally biased region" description="Polar residues" evidence="1">
    <location>
        <begin position="1"/>
        <end position="11"/>
    </location>
</feature>
<comment type="caution">
    <text evidence="2">The sequence shown here is derived from an EMBL/GenBank/DDBJ whole genome shotgun (WGS) entry which is preliminary data.</text>
</comment>
<feature type="compositionally biased region" description="Gly residues" evidence="1">
    <location>
        <begin position="13"/>
        <end position="80"/>
    </location>
</feature>
<evidence type="ECO:0000313" key="2">
    <source>
        <dbReference type="EMBL" id="RZF61269.1"/>
    </source>
</evidence>
<sequence length="277" mass="29697">MPAPAASQQPHWNGGGGQQGWNGGGRAGWNGNGGQQHWNGGGQQGWNGNGGQRWNGNGGGVRPGGWNGRPGGGSHWGGRVNGRWSGGWNAPGGWNAYHRPSRGWRLPSYWFTPNFYVSDYGLYGLAPPPYGYTWTRYYDDAVLVDGSGRVRDYVGGLDWDQYDTGYDSGDYDDGYQSDGGYGASYPAPPAGPGYGAPGYVSGGSGVTSYSTSGGYSANGYYYPPATTTTVTIQQAPSVTTTTTEYVETVKTRYVARKAWKPKRKWHPKPRINCLCGS</sequence>
<protein>
    <recommendedName>
        <fullName evidence="4">RcnB family protein</fullName>
    </recommendedName>
</protein>
<organism evidence="2 3">
    <name type="scientific">Sphingomonas populi</name>
    <dbReference type="NCBI Taxonomy" id="2484750"/>
    <lineage>
        <taxon>Bacteria</taxon>
        <taxon>Pseudomonadati</taxon>
        <taxon>Pseudomonadota</taxon>
        <taxon>Alphaproteobacteria</taxon>
        <taxon>Sphingomonadales</taxon>
        <taxon>Sphingomonadaceae</taxon>
        <taxon>Sphingomonas</taxon>
    </lineage>
</organism>
<feature type="region of interest" description="Disordered" evidence="1">
    <location>
        <begin position="1"/>
        <end position="80"/>
    </location>
</feature>
<dbReference type="InterPro" id="IPR024572">
    <property type="entry name" value="RcnB"/>
</dbReference>
<dbReference type="EMBL" id="SGIS01000035">
    <property type="protein sequence ID" value="RZF61269.1"/>
    <property type="molecule type" value="Genomic_DNA"/>
</dbReference>
<evidence type="ECO:0000313" key="3">
    <source>
        <dbReference type="Proteomes" id="UP000292085"/>
    </source>
</evidence>
<evidence type="ECO:0000256" key="1">
    <source>
        <dbReference type="SAM" id="MobiDB-lite"/>
    </source>
</evidence>
<accession>A0A4Q6XWD0</accession>
<proteinExistence type="predicted"/>
<dbReference type="Pfam" id="PF11776">
    <property type="entry name" value="RcnB"/>
    <property type="match status" value="1"/>
</dbReference>